<name>A0A5J5J2I1_9MICO</name>
<sequence length="200" mass="21637">MTRRRAIARTPGVSAIAVAVLAAAVLAPVLWVARSESPLHPPGVMATGAAVRAIPPRPDAAFALTVRHIYDGDTIQAEIQHPNDIVTSSAPIRIRLIGIDTPEGTPAPECWADEARRHLAELLPEGSTVWAAPDRDTWDHYGRRLLDLWTDDGRFVPYELVAAGDAQAIRIRPNVAHDDLFTAAQAKAQAEARGRWGVCP</sequence>
<accession>A0A5J5J2I1</accession>
<dbReference type="SUPFAM" id="SSF50199">
    <property type="entry name" value="Staphylococcal nuclease"/>
    <property type="match status" value="1"/>
</dbReference>
<evidence type="ECO:0000313" key="4">
    <source>
        <dbReference type="Proteomes" id="UP000325827"/>
    </source>
</evidence>
<dbReference type="RefSeq" id="WP_150448909.1">
    <property type="nucleotide sequence ID" value="NZ_VYSA01000002.1"/>
</dbReference>
<protein>
    <recommendedName>
        <fullName evidence="2">TNase-like domain-containing protein</fullName>
    </recommendedName>
</protein>
<evidence type="ECO:0000259" key="2">
    <source>
        <dbReference type="PROSITE" id="PS50830"/>
    </source>
</evidence>
<organism evidence="3 4">
    <name type="scientific">Microbacterium rhizomatis</name>
    <dbReference type="NCBI Taxonomy" id="1631477"/>
    <lineage>
        <taxon>Bacteria</taxon>
        <taxon>Bacillati</taxon>
        <taxon>Actinomycetota</taxon>
        <taxon>Actinomycetes</taxon>
        <taxon>Micrococcales</taxon>
        <taxon>Microbacteriaceae</taxon>
        <taxon>Microbacterium</taxon>
    </lineage>
</organism>
<keyword evidence="1" id="KW-1133">Transmembrane helix</keyword>
<feature type="transmembrane region" description="Helical" evidence="1">
    <location>
        <begin position="12"/>
        <end position="33"/>
    </location>
</feature>
<reference evidence="4" key="1">
    <citation type="submission" date="2019-09" db="EMBL/GenBank/DDBJ databases">
        <title>Mumia zhuanghuii sp. nov. isolated from the intestinal contents of plateau pika (Ochotona curzoniae) in the Qinghai-Tibet plateau of China.</title>
        <authorList>
            <person name="Tian Z."/>
        </authorList>
    </citation>
    <scope>NUCLEOTIDE SEQUENCE [LARGE SCALE GENOMIC DNA]</scope>
    <source>
        <strain evidence="4">JCM 30598</strain>
    </source>
</reference>
<dbReference type="AlphaFoldDB" id="A0A5J5J2I1"/>
<keyword evidence="1" id="KW-0472">Membrane</keyword>
<dbReference type="InterPro" id="IPR035437">
    <property type="entry name" value="SNase_OB-fold_sf"/>
</dbReference>
<dbReference type="OrthoDB" id="5241375at2"/>
<dbReference type="Pfam" id="PF00565">
    <property type="entry name" value="SNase"/>
    <property type="match status" value="1"/>
</dbReference>
<dbReference type="EMBL" id="VYSA01000002">
    <property type="protein sequence ID" value="KAA9107879.1"/>
    <property type="molecule type" value="Genomic_DNA"/>
</dbReference>
<keyword evidence="4" id="KW-1185">Reference proteome</keyword>
<evidence type="ECO:0000256" key="1">
    <source>
        <dbReference type="SAM" id="Phobius"/>
    </source>
</evidence>
<dbReference type="Gene3D" id="2.40.50.90">
    <property type="match status" value="1"/>
</dbReference>
<proteinExistence type="predicted"/>
<dbReference type="Proteomes" id="UP000325827">
    <property type="component" value="Unassembled WGS sequence"/>
</dbReference>
<dbReference type="PROSITE" id="PS50830">
    <property type="entry name" value="TNASE_3"/>
    <property type="match status" value="1"/>
</dbReference>
<dbReference type="InterPro" id="IPR016071">
    <property type="entry name" value="Staphylococal_nuclease_OB-fold"/>
</dbReference>
<comment type="caution">
    <text evidence="3">The sequence shown here is derived from an EMBL/GenBank/DDBJ whole genome shotgun (WGS) entry which is preliminary data.</text>
</comment>
<dbReference type="SMART" id="SM00318">
    <property type="entry name" value="SNc"/>
    <property type="match status" value="1"/>
</dbReference>
<gene>
    <name evidence="3" type="ORF">F6B43_10645</name>
</gene>
<keyword evidence="1" id="KW-0812">Transmembrane</keyword>
<evidence type="ECO:0000313" key="3">
    <source>
        <dbReference type="EMBL" id="KAA9107879.1"/>
    </source>
</evidence>
<feature type="domain" description="TNase-like" evidence="2">
    <location>
        <begin position="60"/>
        <end position="198"/>
    </location>
</feature>